<dbReference type="EMBL" id="JAINVZ010000004">
    <property type="protein sequence ID" value="MBY8884699.1"/>
    <property type="molecule type" value="Genomic_DNA"/>
</dbReference>
<evidence type="ECO:0000313" key="2">
    <source>
        <dbReference type="Proteomes" id="UP001198565"/>
    </source>
</evidence>
<name>A0ABS7QSD0_9ACTN</name>
<comment type="caution">
    <text evidence="1">The sequence shown here is derived from an EMBL/GenBank/DDBJ whole genome shotgun (WGS) entry which is preliminary data.</text>
</comment>
<evidence type="ECO:0000313" key="1">
    <source>
        <dbReference type="EMBL" id="MBY8884699.1"/>
    </source>
</evidence>
<sequence>MITHDSARPPAPPTDFRLAVPEGWERIALDPQRWPHRIDKLVNRGFRGTAGTPQLRMNVAERLCEQARAAHARGGVEMYLSMLSVDGIPLSAGLVVTLLPAPAGSADLERLGIAKGAAGEDVRMVELPLAGPALRTRYRRVPEADDPDGNTLPVTHVDFQVAVPDTEGHLLLSFSTPMEPLADALVKLFDSIAMTLQWTD</sequence>
<reference evidence="1 2" key="1">
    <citation type="submission" date="2021-08" db="EMBL/GenBank/DDBJ databases">
        <title>Streptomyces sp. PTM05 isolated from lichen.</title>
        <authorList>
            <person name="Somphong A."/>
            <person name="Phongsopitanun W."/>
            <person name="Tanasupawat S."/>
        </authorList>
    </citation>
    <scope>NUCLEOTIDE SEQUENCE [LARGE SCALE GENOMIC DNA]</scope>
    <source>
        <strain evidence="1 2">Ptm05</strain>
    </source>
</reference>
<gene>
    <name evidence="1" type="ORF">K7472_07555</name>
</gene>
<keyword evidence="2" id="KW-1185">Reference proteome</keyword>
<accession>A0ABS7QSD0</accession>
<proteinExistence type="predicted"/>
<dbReference type="RefSeq" id="WP_222975378.1">
    <property type="nucleotide sequence ID" value="NZ_JAINVZ010000004.1"/>
</dbReference>
<protein>
    <submittedName>
        <fullName evidence="1">Uncharacterized protein</fullName>
    </submittedName>
</protein>
<dbReference type="Proteomes" id="UP001198565">
    <property type="component" value="Unassembled WGS sequence"/>
</dbReference>
<organism evidence="1 2">
    <name type="scientific">Streptantibioticus parmotrematis</name>
    <dbReference type="NCBI Taxonomy" id="2873249"/>
    <lineage>
        <taxon>Bacteria</taxon>
        <taxon>Bacillati</taxon>
        <taxon>Actinomycetota</taxon>
        <taxon>Actinomycetes</taxon>
        <taxon>Kitasatosporales</taxon>
        <taxon>Streptomycetaceae</taxon>
        <taxon>Streptantibioticus</taxon>
    </lineage>
</organism>